<dbReference type="GO" id="GO:0032259">
    <property type="term" value="P:methylation"/>
    <property type="evidence" value="ECO:0007669"/>
    <property type="project" value="UniProtKB-KW"/>
</dbReference>
<reference evidence="2 3" key="1">
    <citation type="submission" date="2010-11" db="EMBL/GenBank/DDBJ databases">
        <title>The complete genome of Thermotoga thermarum DSM 5069.</title>
        <authorList>
            <consortium name="US DOE Joint Genome Institute (JGI-PGF)"/>
            <person name="Lucas S."/>
            <person name="Copeland A."/>
            <person name="Lapidus A."/>
            <person name="Bruce D."/>
            <person name="Goodwin L."/>
            <person name="Pitluck S."/>
            <person name="Kyrpides N."/>
            <person name="Mavromatis K."/>
            <person name="Ivanova N."/>
            <person name="Zeytun A."/>
            <person name="Brettin T."/>
            <person name="Detter J.C."/>
            <person name="Tapia R."/>
            <person name="Han C."/>
            <person name="Land M."/>
            <person name="Hauser L."/>
            <person name="Markowitz V."/>
            <person name="Cheng J.-F."/>
            <person name="Hugenholtz P."/>
            <person name="Woyke T."/>
            <person name="Wu D."/>
            <person name="Spring S."/>
            <person name="Schroeder M."/>
            <person name="Brambilla E."/>
            <person name="Klenk H.-P."/>
            <person name="Eisen J.A."/>
        </authorList>
    </citation>
    <scope>NUCLEOTIDE SEQUENCE [LARGE SCALE GENOMIC DNA]</scope>
    <source>
        <strain evidence="2 3">DSM 5069</strain>
    </source>
</reference>
<keyword evidence="2" id="KW-0808">Transferase</keyword>
<evidence type="ECO:0000259" key="1">
    <source>
        <dbReference type="Pfam" id="PF08241"/>
    </source>
</evidence>
<feature type="domain" description="Methyltransferase type 11" evidence="1">
    <location>
        <begin position="68"/>
        <end position="135"/>
    </location>
</feature>
<dbReference type="GO" id="GO:0008757">
    <property type="term" value="F:S-adenosylmethionine-dependent methyltransferase activity"/>
    <property type="evidence" value="ECO:0007669"/>
    <property type="project" value="InterPro"/>
</dbReference>
<gene>
    <name evidence="2" type="ORF">Theth_0040</name>
</gene>
<dbReference type="Pfam" id="PF08241">
    <property type="entry name" value="Methyltransf_11"/>
    <property type="match status" value="1"/>
</dbReference>
<dbReference type="InterPro" id="IPR013216">
    <property type="entry name" value="Methyltransf_11"/>
</dbReference>
<sequence>MFVRKHNFLSYLSIPYTSLGEVKKPLRGYYTSNEQIFPLKIEKSQNTKNLVIHTGGDDVVTKFLKEQAVFITPYEELLRCADQSSLRILMSPTKLLFDASCFDRVFCFFCFFYLPKYQAIFENANKVLKRWGILHIWDVEIPKKFGNYSFFVVPTLVDTGIELVKMVHITRWKREQDILYLKKIARETGFKVLEEQKFDKVFYLKLTKIADLKKQ</sequence>
<dbReference type="Proteomes" id="UP000006804">
    <property type="component" value="Chromosome"/>
</dbReference>
<dbReference type="STRING" id="688269.Theth_0040"/>
<dbReference type="KEGG" id="tta:Theth_0040"/>
<keyword evidence="3" id="KW-1185">Reference proteome</keyword>
<dbReference type="InterPro" id="IPR029063">
    <property type="entry name" value="SAM-dependent_MTases_sf"/>
</dbReference>
<protein>
    <submittedName>
        <fullName evidence="2">Methyltransferase type 11</fullName>
    </submittedName>
</protein>
<dbReference type="eggNOG" id="ENOG502ZN2Z">
    <property type="taxonomic scope" value="Bacteria"/>
</dbReference>
<dbReference type="SUPFAM" id="SSF53335">
    <property type="entry name" value="S-adenosyl-L-methionine-dependent methyltransferases"/>
    <property type="match status" value="1"/>
</dbReference>
<keyword evidence="2" id="KW-0489">Methyltransferase</keyword>
<organism evidence="2 3">
    <name type="scientific">Pseudothermotoga thermarum DSM 5069</name>
    <dbReference type="NCBI Taxonomy" id="688269"/>
    <lineage>
        <taxon>Bacteria</taxon>
        <taxon>Thermotogati</taxon>
        <taxon>Thermotogota</taxon>
        <taxon>Thermotogae</taxon>
        <taxon>Thermotogales</taxon>
        <taxon>Thermotogaceae</taxon>
        <taxon>Pseudothermotoga</taxon>
    </lineage>
</organism>
<evidence type="ECO:0000313" key="3">
    <source>
        <dbReference type="Proteomes" id="UP000006804"/>
    </source>
</evidence>
<dbReference type="EMBL" id="CP002351">
    <property type="protein sequence ID" value="AEH50147.1"/>
    <property type="molecule type" value="Genomic_DNA"/>
</dbReference>
<dbReference type="Gene3D" id="3.40.50.150">
    <property type="entry name" value="Vaccinia Virus protein VP39"/>
    <property type="match status" value="1"/>
</dbReference>
<proteinExistence type="predicted"/>
<accession>F7YU51</accession>
<dbReference type="HOGENOM" id="CLU_1282332_0_0_0"/>
<evidence type="ECO:0000313" key="2">
    <source>
        <dbReference type="EMBL" id="AEH50147.1"/>
    </source>
</evidence>
<dbReference type="AlphaFoldDB" id="F7YU51"/>
<dbReference type="PATRIC" id="fig|688269.3.peg.41"/>
<name>F7YU51_9THEM</name>